<dbReference type="AlphaFoldDB" id="A0A8C8UNB1"/>
<proteinExistence type="predicted"/>
<dbReference type="Ensembl" id="ENSPEMT00000034897.1">
    <property type="protein sequence ID" value="ENSPEMP00000034377.1"/>
    <property type="gene ID" value="ENSPEMG00000030378.1"/>
</dbReference>
<organism evidence="1 2">
    <name type="scientific">Peromyscus maniculatus bairdii</name>
    <name type="common">Prairie deer mouse</name>
    <dbReference type="NCBI Taxonomy" id="230844"/>
    <lineage>
        <taxon>Eukaryota</taxon>
        <taxon>Metazoa</taxon>
        <taxon>Chordata</taxon>
        <taxon>Craniata</taxon>
        <taxon>Vertebrata</taxon>
        <taxon>Euteleostomi</taxon>
        <taxon>Mammalia</taxon>
        <taxon>Eutheria</taxon>
        <taxon>Euarchontoglires</taxon>
        <taxon>Glires</taxon>
        <taxon>Rodentia</taxon>
        <taxon>Myomorpha</taxon>
        <taxon>Muroidea</taxon>
        <taxon>Cricetidae</taxon>
        <taxon>Neotominae</taxon>
        <taxon>Peromyscus</taxon>
    </lineage>
</organism>
<evidence type="ECO:0000313" key="1">
    <source>
        <dbReference type="Ensembl" id="ENSPEMP00000034377.1"/>
    </source>
</evidence>
<protein>
    <submittedName>
        <fullName evidence="1">Uncharacterized protein</fullName>
    </submittedName>
</protein>
<reference evidence="1 2" key="1">
    <citation type="submission" date="2018-10" db="EMBL/GenBank/DDBJ databases">
        <title>Improved assembly of the deer mouse Peromyscus maniculatus genome.</title>
        <authorList>
            <person name="Lassance J.-M."/>
            <person name="Hoekstra H.E."/>
        </authorList>
    </citation>
    <scope>NUCLEOTIDE SEQUENCE [LARGE SCALE GENOMIC DNA]</scope>
</reference>
<reference evidence="1" key="2">
    <citation type="submission" date="2025-08" db="UniProtKB">
        <authorList>
            <consortium name="Ensembl"/>
        </authorList>
    </citation>
    <scope>IDENTIFICATION</scope>
</reference>
<keyword evidence="2" id="KW-1185">Reference proteome</keyword>
<dbReference type="GeneTree" id="ENSGT00910000148027"/>
<dbReference type="Proteomes" id="UP000694547">
    <property type="component" value="Chromosome 3"/>
</dbReference>
<sequence>MSTGSTHAPTPQLPDAVAPLSRLLQRHKPLRDAARGSRWVVVQTLRPPPPPPPPVLLLLLLLLQSRGSPFKFP</sequence>
<evidence type="ECO:0000313" key="2">
    <source>
        <dbReference type="Proteomes" id="UP000694547"/>
    </source>
</evidence>
<accession>A0A8C8UNB1</accession>
<reference evidence="1" key="3">
    <citation type="submission" date="2025-09" db="UniProtKB">
        <authorList>
            <consortium name="Ensembl"/>
        </authorList>
    </citation>
    <scope>IDENTIFICATION</scope>
</reference>
<name>A0A8C8UNB1_PERMB</name>